<dbReference type="OrthoDB" id="9786534at2"/>
<sequence length="366" mass="41465">MKYVFGLLLLIHGLIHLMGFARAFRLATIEQFTREITKPVGLLWLVSGLLFLVVTALFLMKREAWPLVAIIAVVLSQILILFYWQDARFGTIANVIIAGVAISSFVAIAFANTYQRDVRASSSAAPVETRIIREEDLDHLPAPVQKYLRYVGVVGKTRVQDFRIVFEGDMRGRDQDWFPFTSEQFNFIPSPTRLFFMKARVKGLPAAGYHRYKNGNASMRVKVLSLFPVVHIDDPALYATETVTFFNDLCLFAPAGLIDRRITWEPIDPQTARATFTTRGTSISAELYFNDQGQLVNFYSEDRIAIDEMKTFPFSTPVKDYQKINGLNLPTYGEAVWHYPDGALVYGKFRLQSVDYNQSGGSDSPR</sequence>
<name>A4CHP3_ROBBH</name>
<dbReference type="InterPro" id="IPR046674">
    <property type="entry name" value="DUF6544"/>
</dbReference>
<keyword evidence="1" id="KW-1133">Transmembrane helix</keyword>
<keyword evidence="1" id="KW-0472">Membrane</keyword>
<evidence type="ECO:0000313" key="2">
    <source>
        <dbReference type="EMBL" id="EAR16451.1"/>
    </source>
</evidence>
<feature type="transmembrane region" description="Helical" evidence="1">
    <location>
        <begin position="39"/>
        <end position="60"/>
    </location>
</feature>
<dbReference type="eggNOG" id="ENOG502ZA6T">
    <property type="taxonomic scope" value="Bacteria"/>
</dbReference>
<gene>
    <name evidence="2" type="ordered locus">RB2501_06115</name>
</gene>
<feature type="transmembrane region" description="Helical" evidence="1">
    <location>
        <begin position="67"/>
        <end position="85"/>
    </location>
</feature>
<dbReference type="Proteomes" id="UP000009049">
    <property type="component" value="Chromosome"/>
</dbReference>
<evidence type="ECO:0000256" key="1">
    <source>
        <dbReference type="SAM" id="Phobius"/>
    </source>
</evidence>
<dbReference type="RefSeq" id="WP_015753208.1">
    <property type="nucleotide sequence ID" value="NC_013222.1"/>
</dbReference>
<reference evidence="2 3" key="1">
    <citation type="journal article" date="2009" name="J. Bacteriol.">
        <title>Complete genome sequence of Robiginitalea biformata HTCC2501.</title>
        <authorList>
            <person name="Oh H.M."/>
            <person name="Giovannoni S.J."/>
            <person name="Lee K."/>
            <person name="Ferriera S."/>
            <person name="Johnson J."/>
            <person name="Cho J.C."/>
        </authorList>
    </citation>
    <scope>NUCLEOTIDE SEQUENCE [LARGE SCALE GENOMIC DNA]</scope>
    <source>
        <strain evidence="3">ATCC BAA-864 / HTCC2501 / KCTC 12146</strain>
    </source>
</reference>
<feature type="transmembrane region" description="Helical" evidence="1">
    <location>
        <begin position="91"/>
        <end position="111"/>
    </location>
</feature>
<keyword evidence="3" id="KW-1185">Reference proteome</keyword>
<dbReference type="Pfam" id="PF20181">
    <property type="entry name" value="DUF6544"/>
    <property type="match status" value="1"/>
</dbReference>
<organism evidence="2 3">
    <name type="scientific">Robiginitalea biformata (strain ATCC BAA-864 / DSM 15991 / KCTC 12146 / HTCC2501)</name>
    <dbReference type="NCBI Taxonomy" id="313596"/>
    <lineage>
        <taxon>Bacteria</taxon>
        <taxon>Pseudomonadati</taxon>
        <taxon>Bacteroidota</taxon>
        <taxon>Flavobacteriia</taxon>
        <taxon>Flavobacteriales</taxon>
        <taxon>Flavobacteriaceae</taxon>
        <taxon>Robiginitalea</taxon>
    </lineage>
</organism>
<dbReference type="HOGENOM" id="CLU_064054_1_0_10"/>
<dbReference type="EMBL" id="CP001712">
    <property type="protein sequence ID" value="EAR16451.1"/>
    <property type="molecule type" value="Genomic_DNA"/>
</dbReference>
<proteinExistence type="predicted"/>
<keyword evidence="1" id="KW-0812">Transmembrane</keyword>
<dbReference type="AlphaFoldDB" id="A4CHP3"/>
<dbReference type="KEGG" id="rbi:RB2501_06115"/>
<evidence type="ECO:0000313" key="3">
    <source>
        <dbReference type="Proteomes" id="UP000009049"/>
    </source>
</evidence>
<protein>
    <submittedName>
        <fullName evidence="2">Uncharacterized protein</fullName>
    </submittedName>
</protein>
<accession>A4CHP3</accession>
<dbReference type="STRING" id="313596.RB2501_06115"/>